<accession>A0AAD6SRM3</accession>
<feature type="region of interest" description="Disordered" evidence="1">
    <location>
        <begin position="348"/>
        <end position="369"/>
    </location>
</feature>
<dbReference type="Proteomes" id="UP001218188">
    <property type="component" value="Unassembled WGS sequence"/>
</dbReference>
<dbReference type="AlphaFoldDB" id="A0AAD6SRM3"/>
<evidence type="ECO:0000313" key="2">
    <source>
        <dbReference type="EMBL" id="KAJ7031901.1"/>
    </source>
</evidence>
<sequence length="436" mass="48937">MEAIWMASPPPPFPPSSFIDITFRFLQGYSYGAGRTPYKSPTLCCEDPLNLKSPISYHGRPMGVMSPSVFPNSPVLPLDRDQGFQWNRQNCSPAGMRQNDELSESKGATFQAATGIGLGLGLPVQREYTLSGCAASISVEECETSSIATWGISDIFSSFVKAIFSVWSAPRSSESVTPDLREILPHVFSSTVLSPIFFRRPDPPTPETTRPNSLRFEGIPVYTLPSPVVPLTSGKRARCRPSPRRPRTCAVGGEIKSPILEYHASTGTTPHDRHGWDVMESFNASRGGRKPFASDPNAAPLPVKCSDCRRVKCTCPSGTPRVEQEHDDDGPAPKLPWMRHSVNIAPYTRLTPSPTLPSVIPRSPRPENHHREINRYQSERVRRRLMTIEFREPWAPVAPGQVEVVRTPEEEKAHRRRWLAREENVAKRERRRWWHV</sequence>
<keyword evidence="3" id="KW-1185">Reference proteome</keyword>
<organism evidence="2 3">
    <name type="scientific">Mycena alexandri</name>
    <dbReference type="NCBI Taxonomy" id="1745969"/>
    <lineage>
        <taxon>Eukaryota</taxon>
        <taxon>Fungi</taxon>
        <taxon>Dikarya</taxon>
        <taxon>Basidiomycota</taxon>
        <taxon>Agaricomycotina</taxon>
        <taxon>Agaricomycetes</taxon>
        <taxon>Agaricomycetidae</taxon>
        <taxon>Agaricales</taxon>
        <taxon>Marasmiineae</taxon>
        <taxon>Mycenaceae</taxon>
        <taxon>Mycena</taxon>
    </lineage>
</organism>
<evidence type="ECO:0000313" key="3">
    <source>
        <dbReference type="Proteomes" id="UP001218188"/>
    </source>
</evidence>
<comment type="caution">
    <text evidence="2">The sequence shown here is derived from an EMBL/GenBank/DDBJ whole genome shotgun (WGS) entry which is preliminary data.</text>
</comment>
<proteinExistence type="predicted"/>
<dbReference type="EMBL" id="JARJCM010000078">
    <property type="protein sequence ID" value="KAJ7031901.1"/>
    <property type="molecule type" value="Genomic_DNA"/>
</dbReference>
<evidence type="ECO:0000256" key="1">
    <source>
        <dbReference type="SAM" id="MobiDB-lite"/>
    </source>
</evidence>
<gene>
    <name evidence="2" type="ORF">C8F04DRAFT_1360604</name>
</gene>
<reference evidence="2" key="1">
    <citation type="submission" date="2023-03" db="EMBL/GenBank/DDBJ databases">
        <title>Massive genome expansion in bonnet fungi (Mycena s.s.) driven by repeated elements and novel gene families across ecological guilds.</title>
        <authorList>
            <consortium name="Lawrence Berkeley National Laboratory"/>
            <person name="Harder C.B."/>
            <person name="Miyauchi S."/>
            <person name="Viragh M."/>
            <person name="Kuo A."/>
            <person name="Thoen E."/>
            <person name="Andreopoulos B."/>
            <person name="Lu D."/>
            <person name="Skrede I."/>
            <person name="Drula E."/>
            <person name="Henrissat B."/>
            <person name="Morin E."/>
            <person name="Kohler A."/>
            <person name="Barry K."/>
            <person name="LaButti K."/>
            <person name="Morin E."/>
            <person name="Salamov A."/>
            <person name="Lipzen A."/>
            <person name="Mereny Z."/>
            <person name="Hegedus B."/>
            <person name="Baldrian P."/>
            <person name="Stursova M."/>
            <person name="Weitz H."/>
            <person name="Taylor A."/>
            <person name="Grigoriev I.V."/>
            <person name="Nagy L.G."/>
            <person name="Martin F."/>
            <person name="Kauserud H."/>
        </authorList>
    </citation>
    <scope>NUCLEOTIDE SEQUENCE</scope>
    <source>
        <strain evidence="2">CBHHK200</strain>
    </source>
</reference>
<protein>
    <submittedName>
        <fullName evidence="2">Uncharacterized protein</fullName>
    </submittedName>
</protein>
<name>A0AAD6SRM3_9AGAR</name>